<name>A0A5M9MF98_9EURO</name>
<protein>
    <submittedName>
        <fullName evidence="2">Uncharacterized protein</fullName>
    </submittedName>
</protein>
<feature type="region of interest" description="Disordered" evidence="1">
    <location>
        <begin position="25"/>
        <end position="48"/>
    </location>
</feature>
<dbReference type="RefSeq" id="XP_033423787.1">
    <property type="nucleotide sequence ID" value="XM_033573235.1"/>
</dbReference>
<organism evidence="2 3">
    <name type="scientific">Aspergillus tanneri</name>
    <dbReference type="NCBI Taxonomy" id="1220188"/>
    <lineage>
        <taxon>Eukaryota</taxon>
        <taxon>Fungi</taxon>
        <taxon>Dikarya</taxon>
        <taxon>Ascomycota</taxon>
        <taxon>Pezizomycotina</taxon>
        <taxon>Eurotiomycetes</taxon>
        <taxon>Eurotiomycetidae</taxon>
        <taxon>Eurotiales</taxon>
        <taxon>Aspergillaceae</taxon>
        <taxon>Aspergillus</taxon>
        <taxon>Aspergillus subgen. Circumdati</taxon>
    </lineage>
</organism>
<evidence type="ECO:0000313" key="2">
    <source>
        <dbReference type="EMBL" id="KAA8644426.1"/>
    </source>
</evidence>
<reference evidence="2 3" key="1">
    <citation type="submission" date="2019-08" db="EMBL/GenBank/DDBJ databases">
        <title>The genome sequence of a newly discovered highly antifungal drug resistant Aspergillus species, Aspergillus tanneri NIH 1004.</title>
        <authorList>
            <person name="Mounaud S."/>
            <person name="Singh I."/>
            <person name="Joardar V."/>
            <person name="Pakala S."/>
            <person name="Pakala S."/>
            <person name="Venepally P."/>
            <person name="Chung J.K."/>
            <person name="Losada L."/>
            <person name="Nierman W.C."/>
        </authorList>
    </citation>
    <scope>NUCLEOTIDE SEQUENCE [LARGE SCALE GENOMIC DNA]</scope>
    <source>
        <strain evidence="2 3">NIH1004</strain>
    </source>
</reference>
<dbReference type="EMBL" id="QUQM01000006">
    <property type="protein sequence ID" value="KAA8644426.1"/>
    <property type="molecule type" value="Genomic_DNA"/>
</dbReference>
<evidence type="ECO:0000313" key="3">
    <source>
        <dbReference type="Proteomes" id="UP000324241"/>
    </source>
</evidence>
<sequence>MSTQNTIILKSQDHWEEWNAQFEGLARGKNRENAPPAGSTRSQSGTPVSFADHQFAWTRYKTRLDVYTRQQSQLDKLREWMQKNNLSISL</sequence>
<dbReference type="AlphaFoldDB" id="A0A5M9MF98"/>
<dbReference type="VEuPathDB" id="FungiDB:EYZ11_013269"/>
<comment type="caution">
    <text evidence="2">The sequence shown here is derived from an EMBL/GenBank/DDBJ whole genome shotgun (WGS) entry which is preliminary data.</text>
</comment>
<dbReference type="GeneID" id="54331332"/>
<proteinExistence type="predicted"/>
<evidence type="ECO:0000256" key="1">
    <source>
        <dbReference type="SAM" id="MobiDB-lite"/>
    </source>
</evidence>
<gene>
    <name evidence="2" type="ORF">ATNIH1004_008630</name>
</gene>
<dbReference type="Proteomes" id="UP000324241">
    <property type="component" value="Unassembled WGS sequence"/>
</dbReference>
<accession>A0A5M9MF98</accession>